<organism evidence="1 2">
    <name type="scientific">Acinetobacter phage Henu6</name>
    <dbReference type="NCBI Taxonomy" id="2500136"/>
    <lineage>
        <taxon>Viruses</taxon>
        <taxon>Duplodnaviria</taxon>
        <taxon>Heunggongvirae</taxon>
        <taxon>Uroviricota</taxon>
        <taxon>Caudoviricetes</taxon>
        <taxon>Pantevenvirales</taxon>
        <taxon>Straboviridae</taxon>
        <taxon>Twarogvirinae</taxon>
        <taxon>Zedzedvirus</taxon>
        <taxon>Zedzedvirus zz1</taxon>
    </lineage>
</organism>
<reference evidence="1 2" key="1">
    <citation type="submission" date="2018-11" db="EMBL/GenBank/DDBJ databases">
        <authorList>
            <person name="Teng T."/>
        </authorList>
    </citation>
    <scope>NUCLEOTIDE SEQUENCE [LARGE SCALE GENOMIC DNA]</scope>
</reference>
<dbReference type="Proteomes" id="UP000289169">
    <property type="component" value="Segment"/>
</dbReference>
<gene>
    <name evidence="1" type="ORF">Henu6_gp196</name>
</gene>
<accession>A0A410T5T6</accession>
<evidence type="ECO:0000313" key="1">
    <source>
        <dbReference type="EMBL" id="QAU03999.1"/>
    </source>
</evidence>
<protein>
    <submittedName>
        <fullName evidence="1">Uncharacterized protein</fullName>
    </submittedName>
</protein>
<sequence>MKNLFLVMTANFEVSYVSTAPVADNGAEIVVRQDILKHLSVTQLVQIAKSMNPELKVNNKQAREIILTAIDEEIVKIPVKSTETKTVSSKSICYAAFDLIDMDNKEVARSTVEALITEHNIPKRVVQSYASNYRKAKRA</sequence>
<proteinExistence type="predicted"/>
<name>A0A410T5T6_9CAUD</name>
<dbReference type="EMBL" id="MK240351">
    <property type="protein sequence ID" value="QAU03999.1"/>
    <property type="molecule type" value="Genomic_DNA"/>
</dbReference>
<evidence type="ECO:0000313" key="2">
    <source>
        <dbReference type="Proteomes" id="UP000289169"/>
    </source>
</evidence>